<feature type="compositionally biased region" description="Basic residues" evidence="6">
    <location>
        <begin position="534"/>
        <end position="549"/>
    </location>
</feature>
<keyword evidence="10" id="KW-1185">Reference proteome</keyword>
<dbReference type="Gene3D" id="4.10.1000.10">
    <property type="entry name" value="Zinc finger, CCCH-type"/>
    <property type="match status" value="1"/>
</dbReference>
<keyword evidence="5" id="KW-0175">Coiled coil</keyword>
<keyword evidence="2 4" id="KW-0863">Zinc-finger</keyword>
<gene>
    <name evidence="9" type="ORF">Tcan_08553</name>
</gene>
<feature type="region of interest" description="Disordered" evidence="6">
    <location>
        <begin position="490"/>
        <end position="630"/>
    </location>
</feature>
<feature type="zinc finger region" description="C3H1-type" evidence="4">
    <location>
        <begin position="357"/>
        <end position="384"/>
    </location>
</feature>
<name>A0A0B2V8P4_TOXCA</name>
<feature type="compositionally biased region" description="Basic and acidic residues" evidence="6">
    <location>
        <begin position="562"/>
        <end position="580"/>
    </location>
</feature>
<evidence type="ECO:0000256" key="5">
    <source>
        <dbReference type="SAM" id="Coils"/>
    </source>
</evidence>
<dbReference type="InterPro" id="IPR036383">
    <property type="entry name" value="TSP1_rpt_sf"/>
</dbReference>
<evidence type="ECO:0000256" key="3">
    <source>
        <dbReference type="ARBA" id="ARBA00022833"/>
    </source>
</evidence>
<keyword evidence="1 4" id="KW-0479">Metal-binding</keyword>
<dbReference type="InterPro" id="IPR036855">
    <property type="entry name" value="Znf_CCCH_sf"/>
</dbReference>
<protein>
    <recommendedName>
        <fullName evidence="8">C3H1-type domain-containing protein</fullName>
    </recommendedName>
</protein>
<dbReference type="Proteomes" id="UP000031036">
    <property type="component" value="Unassembled WGS sequence"/>
</dbReference>
<dbReference type="SUPFAM" id="SSF90229">
    <property type="entry name" value="CCCH zinc finger"/>
    <property type="match status" value="1"/>
</dbReference>
<dbReference type="InterPro" id="IPR000884">
    <property type="entry name" value="TSP1_rpt"/>
</dbReference>
<keyword evidence="7" id="KW-0812">Transmembrane</keyword>
<keyword evidence="7" id="KW-1133">Transmembrane helix</keyword>
<evidence type="ECO:0000259" key="8">
    <source>
        <dbReference type="PROSITE" id="PS50103"/>
    </source>
</evidence>
<organism evidence="9 10">
    <name type="scientific">Toxocara canis</name>
    <name type="common">Canine roundworm</name>
    <dbReference type="NCBI Taxonomy" id="6265"/>
    <lineage>
        <taxon>Eukaryota</taxon>
        <taxon>Metazoa</taxon>
        <taxon>Ecdysozoa</taxon>
        <taxon>Nematoda</taxon>
        <taxon>Chromadorea</taxon>
        <taxon>Rhabditida</taxon>
        <taxon>Spirurina</taxon>
        <taxon>Ascaridomorpha</taxon>
        <taxon>Ascaridoidea</taxon>
        <taxon>Toxocaridae</taxon>
        <taxon>Toxocara</taxon>
    </lineage>
</organism>
<feature type="domain" description="C3H1-type" evidence="8">
    <location>
        <begin position="357"/>
        <end position="384"/>
    </location>
</feature>
<evidence type="ECO:0000313" key="9">
    <source>
        <dbReference type="EMBL" id="KHN79781.1"/>
    </source>
</evidence>
<evidence type="ECO:0000313" key="10">
    <source>
        <dbReference type="Proteomes" id="UP000031036"/>
    </source>
</evidence>
<evidence type="ECO:0000256" key="1">
    <source>
        <dbReference type="ARBA" id="ARBA00022723"/>
    </source>
</evidence>
<dbReference type="PROSITE" id="PS50103">
    <property type="entry name" value="ZF_C3H1"/>
    <property type="match status" value="1"/>
</dbReference>
<evidence type="ECO:0000256" key="6">
    <source>
        <dbReference type="SAM" id="MobiDB-lite"/>
    </source>
</evidence>
<feature type="coiled-coil region" evidence="5">
    <location>
        <begin position="414"/>
        <end position="441"/>
    </location>
</feature>
<keyword evidence="3 4" id="KW-0862">Zinc</keyword>
<accession>A0A0B2V8P4</accession>
<proteinExistence type="predicted"/>
<reference evidence="9 10" key="1">
    <citation type="submission" date="2014-11" db="EMBL/GenBank/DDBJ databases">
        <title>Genetic blueprint of the zoonotic pathogen Toxocara canis.</title>
        <authorList>
            <person name="Zhu X.-Q."/>
            <person name="Korhonen P.K."/>
            <person name="Cai H."/>
            <person name="Young N.D."/>
            <person name="Nejsum P."/>
            <person name="von Samson-Himmelstjerna G."/>
            <person name="Boag P.R."/>
            <person name="Tan P."/>
            <person name="Li Q."/>
            <person name="Min J."/>
            <person name="Yang Y."/>
            <person name="Wang X."/>
            <person name="Fang X."/>
            <person name="Hall R.S."/>
            <person name="Hofmann A."/>
            <person name="Sternberg P.W."/>
            <person name="Jex A.R."/>
            <person name="Gasser R.B."/>
        </authorList>
    </citation>
    <scope>NUCLEOTIDE SEQUENCE [LARGE SCALE GENOMIC DNA]</scope>
    <source>
        <strain evidence="9">PN_DK_2014</strain>
    </source>
</reference>
<dbReference type="Gene3D" id="2.20.100.10">
    <property type="entry name" value="Thrombospondin type-1 (TSP1) repeat"/>
    <property type="match status" value="1"/>
</dbReference>
<dbReference type="OrthoDB" id="5793923at2759"/>
<dbReference type="PROSITE" id="PS50092">
    <property type="entry name" value="TSP1"/>
    <property type="match status" value="1"/>
</dbReference>
<evidence type="ECO:0000256" key="2">
    <source>
        <dbReference type="ARBA" id="ARBA00022771"/>
    </source>
</evidence>
<dbReference type="EMBL" id="JPKZ01001849">
    <property type="protein sequence ID" value="KHN79781.1"/>
    <property type="molecule type" value="Genomic_DNA"/>
</dbReference>
<evidence type="ECO:0000256" key="4">
    <source>
        <dbReference type="PROSITE-ProRule" id="PRU00723"/>
    </source>
</evidence>
<sequence>MSLKFANDVDPTPYVTTVQELSLVEPSINAEVIAGVDTEKLSELSNDSDNMSTKLASRPDSRASSSWIRRLSPFIRNRKVRALTMVNLMLSLITVMLVISAIVIFSLTTVIEYQTRQMRAESVPCLYEWGPWGSCSRTCRNSLDETIPMKRRRIKKVFERIGDQFARCPDGLRQGYEQTVPCNLQLCPKALSSFNYTECFYYDAIRGKQEGCYKVHLLLLQLSQFVVIEETRMMRNSARIASPPAAYAKYLDDFEECEEAQVSPSLNRAGDQRDAYGYSRGNDCKKIAQFDDFNAYGTMPTSSNSLQYSNTVSSSYSHYGGDLQRASQSSIDSHADSFRFSKPKSIYEWNERKKNVKTEKACFAFLKFGDCHYGDSCKFSHDPNLLNRNQKMADIHYAKEDNDKTELGLIYSDMESSDTTCRQLEKRLLEIQKELTMLEEESKKPKSSVVVPKRSQPLFPAIGDSSAKKSRSAFNVGGDFVVVVGNSRNEQSHSRVHHHDDRVHTSAIHRGNEHRQTPVTLDERRSNALLKETRHPRKHISAVKGRHRESKNLWRGQNRNRSRNDNKERGSSSWNERTEEVSGEESISDEGTPLRFDAISSSDDEDGTRPSTSRSRRTLKEEKNADMDAVSEESIFKKEYDTDALLISDDDGDAIKADDISDEEESVEPLELSSVVNPDELIEISDDELPKESDASSHCMKLFLTVAEYPLAITVNIWPTKLSFRLKISKNERTFTSILANPSCMQPPSSFLLSTDGKTTVYKFQKTEKAQKRANDFGHGGQLLTGFRQDEFFAKYTNAKKEEEDESFCEELFDLMDEAEALFLDES</sequence>
<keyword evidence="7" id="KW-0472">Membrane</keyword>
<feature type="transmembrane region" description="Helical" evidence="7">
    <location>
        <begin position="86"/>
        <end position="107"/>
    </location>
</feature>
<dbReference type="SMART" id="SM00209">
    <property type="entry name" value="TSP1"/>
    <property type="match status" value="1"/>
</dbReference>
<dbReference type="SMART" id="SM00356">
    <property type="entry name" value="ZnF_C3H1"/>
    <property type="match status" value="1"/>
</dbReference>
<dbReference type="Pfam" id="PF00642">
    <property type="entry name" value="zf-CCCH"/>
    <property type="match status" value="1"/>
</dbReference>
<dbReference type="GO" id="GO:0008270">
    <property type="term" value="F:zinc ion binding"/>
    <property type="evidence" value="ECO:0007669"/>
    <property type="project" value="UniProtKB-KW"/>
</dbReference>
<dbReference type="AlphaFoldDB" id="A0A0B2V8P4"/>
<dbReference type="InterPro" id="IPR000571">
    <property type="entry name" value="Znf_CCCH"/>
</dbReference>
<feature type="compositionally biased region" description="Basic and acidic residues" evidence="6">
    <location>
        <begin position="490"/>
        <end position="526"/>
    </location>
</feature>
<comment type="caution">
    <text evidence="9">The sequence shown here is derived from an EMBL/GenBank/DDBJ whole genome shotgun (WGS) entry which is preliminary data.</text>
</comment>
<evidence type="ECO:0000256" key="7">
    <source>
        <dbReference type="SAM" id="Phobius"/>
    </source>
</evidence>